<evidence type="ECO:0000313" key="3">
    <source>
        <dbReference type="EMBL" id="AFK41093.1"/>
    </source>
</evidence>
<feature type="chain" id="PRO_5005684563" description="Transmembrane protein" evidence="2">
    <location>
        <begin position="28"/>
        <end position="137"/>
    </location>
</feature>
<feature type="region of interest" description="Disordered" evidence="1">
    <location>
        <begin position="76"/>
        <end position="116"/>
    </location>
</feature>
<sequence>MASSISHGLVLTTAMVFSATVLYLAFSQTPHSNQPILRSCLCSEEKKKEMKRKKKRVKFAKNVMVKVVLKEEETDINDEIGEEQGKKKKKNRASSSSISSNCRNENPESRGNGMPANRMALYNGILRDRGNRVACCH</sequence>
<dbReference type="PANTHER" id="PTHR33564">
    <property type="entry name" value="TRANSMEMBRANE PROTEIN"/>
    <property type="match status" value="1"/>
</dbReference>
<reference evidence="3" key="1">
    <citation type="submission" date="2012-05" db="EMBL/GenBank/DDBJ databases">
        <authorList>
            <person name="Krishnakumar V."/>
            <person name="Cheung F."/>
            <person name="Xiao Y."/>
            <person name="Chan A."/>
            <person name="Moskal W.A."/>
            <person name="Town C.D."/>
        </authorList>
    </citation>
    <scope>NUCLEOTIDE SEQUENCE</scope>
</reference>
<evidence type="ECO:0000256" key="1">
    <source>
        <dbReference type="SAM" id="MobiDB-lite"/>
    </source>
</evidence>
<organism evidence="3">
    <name type="scientific">Lotus japonicus</name>
    <name type="common">Lotus corniculatus var. japonicus</name>
    <dbReference type="NCBI Taxonomy" id="34305"/>
    <lineage>
        <taxon>Eukaryota</taxon>
        <taxon>Viridiplantae</taxon>
        <taxon>Streptophyta</taxon>
        <taxon>Embryophyta</taxon>
        <taxon>Tracheophyta</taxon>
        <taxon>Spermatophyta</taxon>
        <taxon>Magnoliopsida</taxon>
        <taxon>eudicotyledons</taxon>
        <taxon>Gunneridae</taxon>
        <taxon>Pentapetalae</taxon>
        <taxon>rosids</taxon>
        <taxon>fabids</taxon>
        <taxon>Fabales</taxon>
        <taxon>Fabaceae</taxon>
        <taxon>Papilionoideae</taxon>
        <taxon>50 kb inversion clade</taxon>
        <taxon>NPAAA clade</taxon>
        <taxon>Hologalegina</taxon>
        <taxon>robinioid clade</taxon>
        <taxon>Loteae</taxon>
        <taxon>Lotus</taxon>
    </lineage>
</organism>
<dbReference type="PANTHER" id="PTHR33564:SF15">
    <property type="entry name" value="PROTEIN, PUTATIVE-RELATED"/>
    <property type="match status" value="1"/>
</dbReference>
<dbReference type="RefSeq" id="XP_057454182.1">
    <property type="nucleotide sequence ID" value="XM_057598199.1"/>
</dbReference>
<dbReference type="EMBL" id="BT141299">
    <property type="protein sequence ID" value="AFK41093.1"/>
    <property type="molecule type" value="mRNA"/>
</dbReference>
<feature type="signal peptide" evidence="2">
    <location>
        <begin position="1"/>
        <end position="27"/>
    </location>
</feature>
<protein>
    <recommendedName>
        <fullName evidence="4">Transmembrane protein</fullName>
    </recommendedName>
</protein>
<evidence type="ECO:0000256" key="2">
    <source>
        <dbReference type="SAM" id="SignalP"/>
    </source>
</evidence>
<name>I3SLF1_LOTJA</name>
<evidence type="ECO:0008006" key="4">
    <source>
        <dbReference type="Google" id="ProtNLM"/>
    </source>
</evidence>
<dbReference type="AlphaFoldDB" id="I3SLF1"/>
<keyword evidence="2" id="KW-0732">Signal</keyword>
<dbReference type="KEGG" id="lja:130745812"/>
<accession>I3SLF1</accession>
<dbReference type="GeneID" id="130745812"/>
<dbReference type="OrthoDB" id="695890at2759"/>
<proteinExistence type="evidence at transcript level"/>